<dbReference type="PANTHER" id="PTHR23513:SF6">
    <property type="entry name" value="MAJOR FACILITATOR SUPERFAMILY ASSOCIATED DOMAIN-CONTAINING PROTEIN"/>
    <property type="match status" value="1"/>
</dbReference>
<evidence type="ECO:0000256" key="6">
    <source>
        <dbReference type="SAM" id="Phobius"/>
    </source>
</evidence>
<dbReference type="GO" id="GO:0022857">
    <property type="term" value="F:transmembrane transporter activity"/>
    <property type="evidence" value="ECO:0007669"/>
    <property type="project" value="InterPro"/>
</dbReference>
<keyword evidence="4 6" id="KW-1133">Transmembrane helix</keyword>
<dbReference type="EMBL" id="FNPI01000011">
    <property type="protein sequence ID" value="SDZ37972.1"/>
    <property type="molecule type" value="Genomic_DNA"/>
</dbReference>
<feature type="transmembrane region" description="Helical" evidence="6">
    <location>
        <begin position="269"/>
        <end position="290"/>
    </location>
</feature>
<proteinExistence type="predicted"/>
<keyword evidence="5 6" id="KW-0472">Membrane</keyword>
<feature type="transmembrane region" description="Helical" evidence="6">
    <location>
        <begin position="25"/>
        <end position="51"/>
    </location>
</feature>
<evidence type="ECO:0000256" key="2">
    <source>
        <dbReference type="ARBA" id="ARBA00022475"/>
    </source>
</evidence>
<feature type="transmembrane region" description="Helical" evidence="6">
    <location>
        <begin position="299"/>
        <end position="318"/>
    </location>
</feature>
<dbReference type="InterPro" id="IPR011701">
    <property type="entry name" value="MFS"/>
</dbReference>
<name>A0A1H3SJ30_9BACI</name>
<feature type="transmembrane region" description="Helical" evidence="6">
    <location>
        <begin position="324"/>
        <end position="346"/>
    </location>
</feature>
<dbReference type="Pfam" id="PF07690">
    <property type="entry name" value="MFS_1"/>
    <property type="match status" value="1"/>
</dbReference>
<feature type="transmembrane region" description="Helical" evidence="6">
    <location>
        <begin position="358"/>
        <end position="380"/>
    </location>
</feature>
<dbReference type="CDD" id="cd06173">
    <property type="entry name" value="MFS_MefA_like"/>
    <property type="match status" value="1"/>
</dbReference>
<dbReference type="STRING" id="1503961.SAMN05421736_11153"/>
<feature type="transmembrane region" description="Helical" evidence="6">
    <location>
        <begin position="236"/>
        <end position="257"/>
    </location>
</feature>
<feature type="transmembrane region" description="Helical" evidence="6">
    <location>
        <begin position="386"/>
        <end position="408"/>
    </location>
</feature>
<feature type="transmembrane region" description="Helical" evidence="6">
    <location>
        <begin position="173"/>
        <end position="200"/>
    </location>
</feature>
<keyword evidence="3 6" id="KW-0812">Transmembrane</keyword>
<organism evidence="7 8">
    <name type="scientific">Evansella caseinilytica</name>
    <dbReference type="NCBI Taxonomy" id="1503961"/>
    <lineage>
        <taxon>Bacteria</taxon>
        <taxon>Bacillati</taxon>
        <taxon>Bacillota</taxon>
        <taxon>Bacilli</taxon>
        <taxon>Bacillales</taxon>
        <taxon>Bacillaceae</taxon>
        <taxon>Evansella</taxon>
    </lineage>
</organism>
<evidence type="ECO:0000256" key="1">
    <source>
        <dbReference type="ARBA" id="ARBA00004651"/>
    </source>
</evidence>
<dbReference type="InterPro" id="IPR022324">
    <property type="entry name" value="Bacilysin_exporter_BacE_put"/>
</dbReference>
<comment type="subcellular location">
    <subcellularLocation>
        <location evidence="1">Cell membrane</location>
        <topology evidence="1">Multi-pass membrane protein</topology>
    </subcellularLocation>
</comment>
<dbReference type="InterPro" id="IPR036259">
    <property type="entry name" value="MFS_trans_sf"/>
</dbReference>
<dbReference type="GO" id="GO:0005886">
    <property type="term" value="C:plasma membrane"/>
    <property type="evidence" value="ECO:0007669"/>
    <property type="project" value="UniProtKB-SubCell"/>
</dbReference>
<evidence type="ECO:0000256" key="5">
    <source>
        <dbReference type="ARBA" id="ARBA00023136"/>
    </source>
</evidence>
<gene>
    <name evidence="7" type="ORF">SAMN05421736_11153</name>
</gene>
<keyword evidence="8" id="KW-1185">Reference proteome</keyword>
<dbReference type="Proteomes" id="UP000198935">
    <property type="component" value="Unassembled WGS sequence"/>
</dbReference>
<dbReference type="SUPFAM" id="SSF103473">
    <property type="entry name" value="MFS general substrate transporter"/>
    <property type="match status" value="1"/>
</dbReference>
<evidence type="ECO:0000256" key="3">
    <source>
        <dbReference type="ARBA" id="ARBA00022692"/>
    </source>
</evidence>
<dbReference type="AlphaFoldDB" id="A0A1H3SJ30"/>
<protein>
    <submittedName>
        <fullName evidence="7">Predicted arabinose efflux permease, MFS family</fullName>
    </submittedName>
</protein>
<feature type="transmembrane region" description="Helical" evidence="6">
    <location>
        <begin position="100"/>
        <end position="131"/>
    </location>
</feature>
<accession>A0A1H3SJ30</accession>
<evidence type="ECO:0000313" key="7">
    <source>
        <dbReference type="EMBL" id="SDZ37972.1"/>
    </source>
</evidence>
<dbReference type="OrthoDB" id="9775268at2"/>
<dbReference type="PANTHER" id="PTHR23513">
    <property type="entry name" value="INTEGRAL MEMBRANE EFFLUX PROTEIN-RELATED"/>
    <property type="match status" value="1"/>
</dbReference>
<dbReference type="PRINTS" id="PR01988">
    <property type="entry name" value="EXPORTERBACE"/>
</dbReference>
<sequence length="415" mass="45463">MKNQVLMDSALSYGKPRPLWRNRTFAFIFSGYVLSIFGNSFHSIALNLWVLQTTGSAKLMSTIIVTHMTINILFGSIAGTVADRVERKKLMWGTDMVRSILVLGIAFCVAFQVPFIFILILTALTAFAGLFQAPAFQASLVDIVGREKVQQATGIINIADNISRITGLALGGMVVAIFGGVTAIVLDSVTFFISSILVFLAGTIPHRKRNAGNNNFKEDFIIGFKHLWKNPFARSVIILSPTLNMFFITSLMLIQVMAVKVWNATPVEFGVIEACIPLGYMLGAGFIVLLDKKLKHRGLYIVVSMLSIAPVYIILSFITSSRLAIPIILTIGFMFSFCTLLVNIIMRLEIDSELQGRMFGILGSITSIAPSIGLVISSIFADIFGASMILMINGIGLLFAGIIVVVLFKPIWSYH</sequence>
<reference evidence="8" key="1">
    <citation type="submission" date="2016-10" db="EMBL/GenBank/DDBJ databases">
        <authorList>
            <person name="Varghese N."/>
            <person name="Submissions S."/>
        </authorList>
    </citation>
    <scope>NUCLEOTIDE SEQUENCE [LARGE SCALE GENOMIC DNA]</scope>
    <source>
        <strain evidence="8">SP</strain>
    </source>
</reference>
<keyword evidence="2" id="KW-1003">Cell membrane</keyword>
<evidence type="ECO:0000256" key="4">
    <source>
        <dbReference type="ARBA" id="ARBA00022989"/>
    </source>
</evidence>
<feature type="transmembrane region" description="Helical" evidence="6">
    <location>
        <begin position="57"/>
        <end position="79"/>
    </location>
</feature>
<dbReference type="Gene3D" id="1.20.1250.20">
    <property type="entry name" value="MFS general substrate transporter like domains"/>
    <property type="match status" value="1"/>
</dbReference>
<evidence type="ECO:0000313" key="8">
    <source>
        <dbReference type="Proteomes" id="UP000198935"/>
    </source>
</evidence>